<proteinExistence type="predicted"/>
<gene>
    <name evidence="2" type="ORF">AVEN_71728_1</name>
</gene>
<evidence type="ECO:0000256" key="1">
    <source>
        <dbReference type="SAM" id="MobiDB-lite"/>
    </source>
</evidence>
<dbReference type="EMBL" id="BGPR01093426">
    <property type="protein sequence ID" value="GBM30937.1"/>
    <property type="molecule type" value="Genomic_DNA"/>
</dbReference>
<name>A0A4Y2ER08_ARAVE</name>
<protein>
    <submittedName>
        <fullName evidence="2">Uncharacterized protein</fullName>
    </submittedName>
</protein>
<reference evidence="2 3" key="1">
    <citation type="journal article" date="2019" name="Sci. Rep.">
        <title>Orb-weaving spider Araneus ventricosus genome elucidates the spidroin gene catalogue.</title>
        <authorList>
            <person name="Kono N."/>
            <person name="Nakamura H."/>
            <person name="Ohtoshi R."/>
            <person name="Moran D.A.P."/>
            <person name="Shinohara A."/>
            <person name="Yoshida Y."/>
            <person name="Fujiwara M."/>
            <person name="Mori M."/>
            <person name="Tomita M."/>
            <person name="Arakawa K."/>
        </authorList>
    </citation>
    <scope>NUCLEOTIDE SEQUENCE [LARGE SCALE GENOMIC DNA]</scope>
</reference>
<dbReference type="AlphaFoldDB" id="A0A4Y2ER08"/>
<sequence>MPLQFHERKVPIKQFSSREVRAEVGVAGKCQLLFNSSTSSDGWRAMSSGTLYGMTHAKAMKTSGPRRHSPPKSPTRKGSYQLWELPASALTMGLSGIYTFRVTYRNVDQP</sequence>
<organism evidence="2 3">
    <name type="scientific">Araneus ventricosus</name>
    <name type="common">Orbweaver spider</name>
    <name type="synonym">Epeira ventricosa</name>
    <dbReference type="NCBI Taxonomy" id="182803"/>
    <lineage>
        <taxon>Eukaryota</taxon>
        <taxon>Metazoa</taxon>
        <taxon>Ecdysozoa</taxon>
        <taxon>Arthropoda</taxon>
        <taxon>Chelicerata</taxon>
        <taxon>Arachnida</taxon>
        <taxon>Araneae</taxon>
        <taxon>Araneomorphae</taxon>
        <taxon>Entelegynae</taxon>
        <taxon>Araneoidea</taxon>
        <taxon>Araneidae</taxon>
        <taxon>Araneus</taxon>
    </lineage>
</organism>
<evidence type="ECO:0000313" key="3">
    <source>
        <dbReference type="Proteomes" id="UP000499080"/>
    </source>
</evidence>
<accession>A0A4Y2ER08</accession>
<keyword evidence="3" id="KW-1185">Reference proteome</keyword>
<evidence type="ECO:0000313" key="2">
    <source>
        <dbReference type="EMBL" id="GBM30937.1"/>
    </source>
</evidence>
<dbReference type="Proteomes" id="UP000499080">
    <property type="component" value="Unassembled WGS sequence"/>
</dbReference>
<feature type="region of interest" description="Disordered" evidence="1">
    <location>
        <begin position="59"/>
        <end position="79"/>
    </location>
</feature>
<comment type="caution">
    <text evidence="2">The sequence shown here is derived from an EMBL/GenBank/DDBJ whole genome shotgun (WGS) entry which is preliminary data.</text>
</comment>